<dbReference type="RefSeq" id="WP_346187147.1">
    <property type="nucleotide sequence ID" value="NZ_BAABRL010000001.1"/>
</dbReference>
<feature type="domain" description="LysM" evidence="2">
    <location>
        <begin position="136"/>
        <end position="180"/>
    </location>
</feature>
<dbReference type="EMBL" id="BAABRL010000001">
    <property type="protein sequence ID" value="GAA5494120.1"/>
    <property type="molecule type" value="Genomic_DNA"/>
</dbReference>
<dbReference type="PROSITE" id="PS51782">
    <property type="entry name" value="LYSM"/>
    <property type="match status" value="1"/>
</dbReference>
<dbReference type="SMART" id="SM00257">
    <property type="entry name" value="LysM"/>
    <property type="match status" value="1"/>
</dbReference>
<keyword evidence="4" id="KW-1185">Reference proteome</keyword>
<keyword evidence="1" id="KW-0732">Signal</keyword>
<comment type="caution">
    <text evidence="3">The sequence shown here is derived from an EMBL/GenBank/DDBJ whole genome shotgun (WGS) entry which is preliminary data.</text>
</comment>
<dbReference type="Proteomes" id="UP001424741">
    <property type="component" value="Unassembled WGS sequence"/>
</dbReference>
<feature type="signal peptide" evidence="1">
    <location>
        <begin position="1"/>
        <end position="26"/>
    </location>
</feature>
<protein>
    <recommendedName>
        <fullName evidence="2">LysM domain-containing protein</fullName>
    </recommendedName>
</protein>
<accession>A0ABP9UWP1</accession>
<dbReference type="CDD" id="cd00118">
    <property type="entry name" value="LysM"/>
    <property type="match status" value="1"/>
</dbReference>
<proteinExistence type="predicted"/>
<dbReference type="InterPro" id="IPR036779">
    <property type="entry name" value="LysM_dom_sf"/>
</dbReference>
<evidence type="ECO:0000259" key="2">
    <source>
        <dbReference type="PROSITE" id="PS51782"/>
    </source>
</evidence>
<dbReference type="SUPFAM" id="SSF54106">
    <property type="entry name" value="LysM domain"/>
    <property type="match status" value="1"/>
</dbReference>
<sequence length="299" mass="33332">MRIITVIKFIAAIAVLSALAATLVLAERFFSSDPEQETPSNKLEALIPAKPAPVEEVEQLVEKLEVDNLPDVTPGERAFESARELLTVGDYLAAEEKLKYVTTYYPTAPSAKEARRILGEMNMDRLFSGIGNSGQKTYTVQRGDSFLKIARDNQTNLDLIRLLNGLDRVDRLHPGDELIVMPLNLRLVVDVRQQLIELWKGSQYIKAYDPMVMQVPKGQGSVKTKISDVEAKADGRVTNSSKTNYRSSEKIFVFAKPQMVIRSPGDYPKEGFEGVILSDADIEELALLLRSGNSVEIRY</sequence>
<reference evidence="3 4" key="1">
    <citation type="submission" date="2024-02" db="EMBL/GenBank/DDBJ databases">
        <title>Rubritalea halochordaticola NBRC 107102.</title>
        <authorList>
            <person name="Ichikawa N."/>
            <person name="Katano-Makiyama Y."/>
            <person name="Hidaka K."/>
        </authorList>
    </citation>
    <scope>NUCLEOTIDE SEQUENCE [LARGE SCALE GENOMIC DNA]</scope>
    <source>
        <strain evidence="3 4">NBRC 107102</strain>
    </source>
</reference>
<name>A0ABP9UWP1_9BACT</name>
<dbReference type="Pfam" id="PF01476">
    <property type="entry name" value="LysM"/>
    <property type="match status" value="1"/>
</dbReference>
<dbReference type="InterPro" id="IPR018392">
    <property type="entry name" value="LysM"/>
</dbReference>
<organism evidence="3 4">
    <name type="scientific">Rubritalea halochordaticola</name>
    <dbReference type="NCBI Taxonomy" id="714537"/>
    <lineage>
        <taxon>Bacteria</taxon>
        <taxon>Pseudomonadati</taxon>
        <taxon>Verrucomicrobiota</taxon>
        <taxon>Verrucomicrobiia</taxon>
        <taxon>Verrucomicrobiales</taxon>
        <taxon>Rubritaleaceae</taxon>
        <taxon>Rubritalea</taxon>
    </lineage>
</organism>
<evidence type="ECO:0000256" key="1">
    <source>
        <dbReference type="SAM" id="SignalP"/>
    </source>
</evidence>
<evidence type="ECO:0000313" key="3">
    <source>
        <dbReference type="EMBL" id="GAA5494120.1"/>
    </source>
</evidence>
<feature type="chain" id="PRO_5045353442" description="LysM domain-containing protein" evidence="1">
    <location>
        <begin position="27"/>
        <end position="299"/>
    </location>
</feature>
<dbReference type="Gene3D" id="3.10.350.10">
    <property type="entry name" value="LysM domain"/>
    <property type="match status" value="1"/>
</dbReference>
<evidence type="ECO:0000313" key="4">
    <source>
        <dbReference type="Proteomes" id="UP001424741"/>
    </source>
</evidence>
<gene>
    <name evidence="3" type="ORF">Rhal01_00277</name>
</gene>